<dbReference type="GO" id="GO:0006355">
    <property type="term" value="P:regulation of DNA-templated transcription"/>
    <property type="evidence" value="ECO:0007669"/>
    <property type="project" value="InterPro"/>
</dbReference>
<dbReference type="STRING" id="1109412.BN1221_01249"/>
<comment type="subunit">
    <text evidence="4">Interacts with RpoD.</text>
</comment>
<evidence type="ECO:0000256" key="3">
    <source>
        <dbReference type="ARBA" id="ARBA00023163"/>
    </source>
</evidence>
<proteinExistence type="inferred from homology"/>
<sequence>MLNQLQSLTELVGGNNALIDQWLQARKQLLITYYQLVGIKPNKDAYSRLDEKALDNFHQNLVDYLSAGHFHAYERILQEAAALSEQKLSQSAKLDCALQDNTQQIMDFYDGHLATSIDHDNCIAFQQALSNVSELLEERFTLEDEMIRLVCDNQY</sequence>
<keyword evidence="1 4" id="KW-0963">Cytoplasm</keyword>
<organism evidence="6 7">
    <name type="scientific">Brenneria goodwinii</name>
    <dbReference type="NCBI Taxonomy" id="1109412"/>
    <lineage>
        <taxon>Bacteria</taxon>
        <taxon>Pseudomonadati</taxon>
        <taxon>Pseudomonadota</taxon>
        <taxon>Gammaproteobacteria</taxon>
        <taxon>Enterobacterales</taxon>
        <taxon>Pectobacteriaceae</taxon>
        <taxon>Brenneria</taxon>
    </lineage>
</organism>
<evidence type="ECO:0000256" key="1">
    <source>
        <dbReference type="ARBA" id="ARBA00022490"/>
    </source>
</evidence>
<dbReference type="Pfam" id="PF04353">
    <property type="entry name" value="Rsd_AlgQ"/>
    <property type="match status" value="1"/>
</dbReference>
<comment type="subcellular location">
    <subcellularLocation>
        <location evidence="4">Cytoplasm</location>
    </subcellularLocation>
</comment>
<gene>
    <name evidence="4" type="primary">rsd</name>
    <name evidence="6" type="ORF">BN1221_01249</name>
</gene>
<dbReference type="RefSeq" id="WP_048636573.1">
    <property type="nucleotide sequence ID" value="NZ_CGIG01000001.1"/>
</dbReference>
<name>A0A0G4JSA9_9GAMM</name>
<dbReference type="Gene3D" id="1.20.120.1370">
    <property type="entry name" value="Regulator of RNA polymerase sigma(70) subunit, domain 4"/>
    <property type="match status" value="1"/>
</dbReference>
<dbReference type="PIRSF" id="PIRSF016548">
    <property type="entry name" value="Rsd_AlgQ"/>
    <property type="match status" value="1"/>
</dbReference>
<dbReference type="EMBL" id="CGIG01000001">
    <property type="protein sequence ID" value="CPR14985.1"/>
    <property type="molecule type" value="Genomic_DNA"/>
</dbReference>
<evidence type="ECO:0000256" key="2">
    <source>
        <dbReference type="ARBA" id="ARBA00023015"/>
    </source>
</evidence>
<accession>A0A0G4JSA9</accession>
<evidence type="ECO:0000256" key="4">
    <source>
        <dbReference type="HAMAP-Rule" id="MF_01181"/>
    </source>
</evidence>
<dbReference type="NCBIfam" id="NF008723">
    <property type="entry name" value="PRK11718.1"/>
    <property type="match status" value="1"/>
</dbReference>
<keyword evidence="3 4" id="KW-0804">Transcription</keyword>
<reference evidence="7" key="1">
    <citation type="submission" date="2015-01" db="EMBL/GenBank/DDBJ databases">
        <authorList>
            <person name="Paterson Steve"/>
        </authorList>
    </citation>
    <scope>NUCLEOTIDE SEQUENCE [LARGE SCALE GENOMIC DNA]</scope>
    <source>
        <strain evidence="7">OBR1</strain>
    </source>
</reference>
<dbReference type="InterPro" id="IPR023785">
    <property type="entry name" value="Sigma70_reg_Rsd"/>
</dbReference>
<dbReference type="AlphaFoldDB" id="A0A0G4JSA9"/>
<dbReference type="Proteomes" id="UP000044377">
    <property type="component" value="Unassembled WGS sequence"/>
</dbReference>
<dbReference type="OrthoDB" id="5567237at2"/>
<evidence type="ECO:0000313" key="7">
    <source>
        <dbReference type="Proteomes" id="UP000044377"/>
    </source>
</evidence>
<dbReference type="HAMAP" id="MF_01181">
    <property type="entry name" value="Rsd"/>
    <property type="match status" value="1"/>
</dbReference>
<keyword evidence="7" id="KW-1185">Reference proteome</keyword>
<dbReference type="GO" id="GO:0005737">
    <property type="term" value="C:cytoplasm"/>
    <property type="evidence" value="ECO:0007669"/>
    <property type="project" value="UniProtKB-SubCell"/>
</dbReference>
<protein>
    <recommendedName>
        <fullName evidence="4">Regulator of sigma D</fullName>
    </recommendedName>
</protein>
<keyword evidence="2 4" id="KW-0805">Transcription regulation</keyword>
<comment type="similarity">
    <text evidence="4 5">Belongs to the Rsd/AlgQ family.</text>
</comment>
<evidence type="ECO:0000256" key="5">
    <source>
        <dbReference type="RuleBase" id="RU004409"/>
    </source>
</evidence>
<evidence type="ECO:0000313" key="6">
    <source>
        <dbReference type="EMBL" id="CPR14985.1"/>
    </source>
</evidence>
<dbReference type="InterPro" id="IPR038309">
    <property type="entry name" value="Rsd/AlgQ_sf"/>
</dbReference>
<comment type="function">
    <text evidence="4">Binds RpoD and negatively regulates RpoD-mediated transcription activation by preventing the interaction between the primary sigma factor RpoD with the catalytic core of the RNA polymerase and with promoter DNA. May be involved in replacement of the RNA polymerase sigma subunit from RpoD to RpoS during the transition from exponential growth to the stationary phase.</text>
</comment>
<dbReference type="InterPro" id="IPR007448">
    <property type="entry name" value="Sigma70_reg_Rsd_AlgQ"/>
</dbReference>